<sequence>MSSSSNTDLHLDLDLDLDLEQINLTTPISNSLSNAILTTTPKHHGCKYCGKSYTRKSSHERHEILCEIINENKSQTKHETICQEEENTSIPSTKKLYKIIQELAIKYKNIEHRLNDMQKWVDKKKRKLNVITWLNNNIEPTINIQSWIQSIQVTEEHIEILIEHNMIKTINSILKNNLSSSSSQTPLYCIIQKVNLFYCYNSKEEKWTHFSTEDFIIMLKRIHSKILAALCEWYDKNVEKINQSDKMQILYNKTMIKLMGANFTQESQILSKIRSELYNQLKTDFTNLIEYEFEF</sequence>
<name>A0A6C0D9T0_9ZZZZ</name>
<dbReference type="AlphaFoldDB" id="A0A6C0D9T0"/>
<organism evidence="1">
    <name type="scientific">viral metagenome</name>
    <dbReference type="NCBI Taxonomy" id="1070528"/>
    <lineage>
        <taxon>unclassified sequences</taxon>
        <taxon>metagenomes</taxon>
        <taxon>organismal metagenomes</taxon>
    </lineage>
</organism>
<evidence type="ECO:0000313" key="1">
    <source>
        <dbReference type="EMBL" id="QHT12934.1"/>
    </source>
</evidence>
<protein>
    <submittedName>
        <fullName evidence="1">Uncharacterized protein</fullName>
    </submittedName>
</protein>
<accession>A0A6C0D9T0</accession>
<dbReference type="EMBL" id="MN739553">
    <property type="protein sequence ID" value="QHT12934.1"/>
    <property type="molecule type" value="Genomic_DNA"/>
</dbReference>
<reference evidence="1" key="1">
    <citation type="journal article" date="2020" name="Nature">
        <title>Giant virus diversity and host interactions through global metagenomics.</title>
        <authorList>
            <person name="Schulz F."/>
            <person name="Roux S."/>
            <person name="Paez-Espino D."/>
            <person name="Jungbluth S."/>
            <person name="Walsh D.A."/>
            <person name="Denef V.J."/>
            <person name="McMahon K.D."/>
            <person name="Konstantinidis K.T."/>
            <person name="Eloe-Fadrosh E.A."/>
            <person name="Kyrpides N.C."/>
            <person name="Woyke T."/>
        </authorList>
    </citation>
    <scope>NUCLEOTIDE SEQUENCE</scope>
    <source>
        <strain evidence="1">GVMAG-M-3300023174-130</strain>
    </source>
</reference>
<proteinExistence type="predicted"/>